<accession>Q91458</accession>
<evidence type="ECO:0000313" key="1">
    <source>
        <dbReference type="EMBL" id="BAA12907.1"/>
    </source>
</evidence>
<reference evidence="1" key="2">
    <citation type="submission" date="1996-06" db="EMBL/GenBank/DDBJ databases">
        <title>S.quinqueradiata pYGL-3 mRNA, complete cds.</title>
        <authorList>
            <person name="Azama K."/>
            <person name="Kirito Y."/>
            <person name="Tsujimura Y."/>
            <person name="Abe S."/>
        </authorList>
    </citation>
    <scope>NUCLEOTIDE SEQUENCE</scope>
    <source>
        <tissue evidence="1">Pituitary gland</tissue>
    </source>
</reference>
<name>Q91458_SERQU</name>
<gene>
    <name evidence="1" type="primary">GHL3</name>
</gene>
<dbReference type="EMBL" id="D85882">
    <property type="protein sequence ID" value="BAA12907.1"/>
    <property type="molecule type" value="mRNA"/>
</dbReference>
<proteinExistence type="evidence at transcript level"/>
<sequence length="21" mass="2279">MLFSGVGIAKFLIQQIMPTPS</sequence>
<protein>
    <submittedName>
        <fullName evidence="1">YGHL3</fullName>
    </submittedName>
</protein>
<dbReference type="AlphaFoldDB" id="Q91458"/>
<reference evidence="1" key="1">
    <citation type="thesis" date="1996" institute="Department of Biological Resources" country="Graduate School of Agricultural Science, Ehime University">
        <title>Cloning and in vitro expression of Yellow tail (Seriola quinqueradiata) Growth hormone cDNA.</title>
        <authorList>
            <person name="Azama K."/>
        </authorList>
    </citation>
    <scope>NUCLEOTIDE SEQUENCE</scope>
    <source>
        <tissue evidence="1">Pituitary gland</tissue>
    </source>
</reference>
<organism evidence="1">
    <name type="scientific">Seriola quinqueradiata</name>
    <name type="common">Five-ray yellowtail</name>
    <dbReference type="NCBI Taxonomy" id="8161"/>
    <lineage>
        <taxon>Eukaryota</taxon>
        <taxon>Metazoa</taxon>
        <taxon>Chordata</taxon>
        <taxon>Craniata</taxon>
        <taxon>Vertebrata</taxon>
        <taxon>Euteleostomi</taxon>
        <taxon>Actinopterygii</taxon>
        <taxon>Neopterygii</taxon>
        <taxon>Teleostei</taxon>
        <taxon>Neoteleostei</taxon>
        <taxon>Acanthomorphata</taxon>
        <taxon>Carangaria</taxon>
        <taxon>Carangiformes</taxon>
        <taxon>Carangidae</taxon>
        <taxon>Seriola</taxon>
    </lineage>
</organism>